<accession>A0A9Q1FYD3</accession>
<organism evidence="2 3">
    <name type="scientific">Synaphobranchus kaupii</name>
    <name type="common">Kaup's arrowtooth eel</name>
    <dbReference type="NCBI Taxonomy" id="118154"/>
    <lineage>
        <taxon>Eukaryota</taxon>
        <taxon>Metazoa</taxon>
        <taxon>Chordata</taxon>
        <taxon>Craniata</taxon>
        <taxon>Vertebrata</taxon>
        <taxon>Euteleostomi</taxon>
        <taxon>Actinopterygii</taxon>
        <taxon>Neopterygii</taxon>
        <taxon>Teleostei</taxon>
        <taxon>Anguilliformes</taxon>
        <taxon>Synaphobranchidae</taxon>
        <taxon>Synaphobranchus</taxon>
    </lineage>
</organism>
<sequence length="108" mass="12130">MADLFKRGLPSLADTGIIARRLAHCPQTRRRGIWSSPTPSPPTPRPDQMNDLHSAKRHQPRLLPTPYLLQKPVRPAHELSPGVTRLRRSPVFPSPAGRRRHRGDAVTV</sequence>
<name>A0A9Q1FYD3_SYNKA</name>
<gene>
    <name evidence="2" type="ORF">SKAU_G00098800</name>
</gene>
<dbReference type="Proteomes" id="UP001152622">
    <property type="component" value="Chromosome 3"/>
</dbReference>
<feature type="region of interest" description="Disordered" evidence="1">
    <location>
        <begin position="24"/>
        <end position="108"/>
    </location>
</feature>
<dbReference type="AlphaFoldDB" id="A0A9Q1FYD3"/>
<reference evidence="2" key="1">
    <citation type="journal article" date="2023" name="Science">
        <title>Genome structures resolve the early diversification of teleost fishes.</title>
        <authorList>
            <person name="Parey E."/>
            <person name="Louis A."/>
            <person name="Montfort J."/>
            <person name="Bouchez O."/>
            <person name="Roques C."/>
            <person name="Iampietro C."/>
            <person name="Lluch J."/>
            <person name="Castinel A."/>
            <person name="Donnadieu C."/>
            <person name="Desvignes T."/>
            <person name="Floi Bucao C."/>
            <person name="Jouanno E."/>
            <person name="Wen M."/>
            <person name="Mejri S."/>
            <person name="Dirks R."/>
            <person name="Jansen H."/>
            <person name="Henkel C."/>
            <person name="Chen W.J."/>
            <person name="Zahm M."/>
            <person name="Cabau C."/>
            <person name="Klopp C."/>
            <person name="Thompson A.W."/>
            <person name="Robinson-Rechavi M."/>
            <person name="Braasch I."/>
            <person name="Lecointre G."/>
            <person name="Bobe J."/>
            <person name="Postlethwait J.H."/>
            <person name="Berthelot C."/>
            <person name="Roest Crollius H."/>
            <person name="Guiguen Y."/>
        </authorList>
    </citation>
    <scope>NUCLEOTIDE SEQUENCE</scope>
    <source>
        <strain evidence="2">WJC10195</strain>
    </source>
</reference>
<protein>
    <submittedName>
        <fullName evidence="2">Uncharacterized protein</fullName>
    </submittedName>
</protein>
<keyword evidence="3" id="KW-1185">Reference proteome</keyword>
<proteinExistence type="predicted"/>
<comment type="caution">
    <text evidence="2">The sequence shown here is derived from an EMBL/GenBank/DDBJ whole genome shotgun (WGS) entry which is preliminary data.</text>
</comment>
<evidence type="ECO:0000313" key="3">
    <source>
        <dbReference type="Proteomes" id="UP001152622"/>
    </source>
</evidence>
<evidence type="ECO:0000256" key="1">
    <source>
        <dbReference type="SAM" id="MobiDB-lite"/>
    </source>
</evidence>
<evidence type="ECO:0000313" key="2">
    <source>
        <dbReference type="EMBL" id="KAJ8369852.1"/>
    </source>
</evidence>
<dbReference type="EMBL" id="JAINUF010000003">
    <property type="protein sequence ID" value="KAJ8369852.1"/>
    <property type="molecule type" value="Genomic_DNA"/>
</dbReference>